<proteinExistence type="predicted"/>
<comment type="caution">
    <text evidence="1">The sequence shown here is derived from an EMBL/GenBank/DDBJ whole genome shotgun (WGS) entry which is preliminary data.</text>
</comment>
<name>A0A1J4MK25_9CRYT</name>
<dbReference type="VEuPathDB" id="CryptoDB:cubi_03600"/>
<reference evidence="1 2" key="1">
    <citation type="submission" date="2016-10" db="EMBL/GenBank/DDBJ databases">
        <title>Reductive evolution of mitochondrial metabolism and differential evolution of invasion-related proteins in Cryptosporidium.</title>
        <authorList>
            <person name="Liu S."/>
            <person name="Roellig D.M."/>
            <person name="Guo Y."/>
            <person name="Li N."/>
            <person name="Frace M.A."/>
            <person name="Tang K."/>
            <person name="Zhang L."/>
            <person name="Feng Y."/>
            <person name="Xiao L."/>
        </authorList>
    </citation>
    <scope>NUCLEOTIDE SEQUENCE [LARGE SCALE GENOMIC DNA]</scope>
    <source>
        <strain evidence="1">39726</strain>
    </source>
</reference>
<organism evidence="1 2">
    <name type="scientific">Cryptosporidium ubiquitum</name>
    <dbReference type="NCBI Taxonomy" id="857276"/>
    <lineage>
        <taxon>Eukaryota</taxon>
        <taxon>Sar</taxon>
        <taxon>Alveolata</taxon>
        <taxon>Apicomplexa</taxon>
        <taxon>Conoidasida</taxon>
        <taxon>Coccidia</taxon>
        <taxon>Eucoccidiorida</taxon>
        <taxon>Eimeriorina</taxon>
        <taxon>Cryptosporidiidae</taxon>
        <taxon>Cryptosporidium</taxon>
    </lineage>
</organism>
<evidence type="ECO:0000313" key="1">
    <source>
        <dbReference type="EMBL" id="OII73803.1"/>
    </source>
</evidence>
<dbReference type="RefSeq" id="XP_028875058.1">
    <property type="nucleotide sequence ID" value="XM_029020614.1"/>
</dbReference>
<accession>A0A1J4MK25</accession>
<dbReference type="AlphaFoldDB" id="A0A1J4MK25"/>
<dbReference type="Proteomes" id="UP000186176">
    <property type="component" value="Unassembled WGS sequence"/>
</dbReference>
<protein>
    <submittedName>
        <fullName evidence="1">Uncharacterized protein</fullName>
    </submittedName>
</protein>
<evidence type="ECO:0000313" key="2">
    <source>
        <dbReference type="Proteomes" id="UP000186176"/>
    </source>
</evidence>
<sequence>MNQLSENDQELKTILDGVMINNCIKPFRQVSEKLEQLDKFAHEYGNNVDSKINQMLISLRKDEINCLKLEMRLEKILELVIKQMRKAGPGEEEDKVQVVETVKQKTNKQEIKKNIDNKEENADERTFGSSINSIESVPVDPLIKRTLEYEKTQRKIYEKPNDTKGYSMYVEEETCDEISVKITTDGSARSLISKYINGENKNENEVREKDPNAIRRERVDNIKRTVKPLVRDGGNKGKCCGFWKKWCCCCLDKGPTKSGKYYKMSTQEWKDFLAAIEPKDKKYKDYCNMLEKKNSSCNIDVDGLPPLVVEYSSLNAQAGGYYNGNQMYNMGQNYQYYYPNNYQGYYNGQYYYDAKSQASNMSYGNNNPNYMNYKKKGRNMQEDIKCKQMLQTKMGIRND</sequence>
<dbReference type="OrthoDB" id="342428at2759"/>
<gene>
    <name evidence="1" type="ORF">cubi_03600</name>
</gene>
<keyword evidence="2" id="KW-1185">Reference proteome</keyword>
<dbReference type="EMBL" id="LRBP01000014">
    <property type="protein sequence ID" value="OII73803.1"/>
    <property type="molecule type" value="Genomic_DNA"/>
</dbReference>
<dbReference type="GeneID" id="39980393"/>